<dbReference type="RefSeq" id="WP_261197275.1">
    <property type="nucleotide sequence ID" value="NZ_JAMXFA010000033.1"/>
</dbReference>
<protein>
    <recommendedName>
        <fullName evidence="4">Transposase</fullName>
    </recommendedName>
</protein>
<evidence type="ECO:0008006" key="4">
    <source>
        <dbReference type="Google" id="ProtNLM"/>
    </source>
</evidence>
<feature type="region of interest" description="Disordered" evidence="1">
    <location>
        <begin position="1"/>
        <end position="28"/>
    </location>
</feature>
<keyword evidence="3" id="KW-1185">Reference proteome</keyword>
<name>A0ABT2NCG1_9CYAN</name>
<dbReference type="EMBL" id="JAMXFA010000033">
    <property type="protein sequence ID" value="MCT7980176.1"/>
    <property type="molecule type" value="Genomic_DNA"/>
</dbReference>
<comment type="caution">
    <text evidence="2">The sequence shown here is derived from an EMBL/GenBank/DDBJ whole genome shotgun (WGS) entry which is preliminary data.</text>
</comment>
<dbReference type="Proteomes" id="UP001525961">
    <property type="component" value="Unassembled WGS sequence"/>
</dbReference>
<reference evidence="2 3" key="1">
    <citation type="journal article" date="2022" name="Front. Microbiol.">
        <title>High genomic differentiation and limited gene flow indicate recent cryptic speciation within the genus Laspinema (cyanobacteria).</title>
        <authorList>
            <person name="Stanojkovic A."/>
            <person name="Skoupy S."/>
            <person name="Skaloud P."/>
            <person name="Dvorak P."/>
        </authorList>
    </citation>
    <scope>NUCLEOTIDE SEQUENCE [LARGE SCALE GENOMIC DNA]</scope>
    <source>
        <strain evidence="2 3">D3b</strain>
    </source>
</reference>
<evidence type="ECO:0000313" key="3">
    <source>
        <dbReference type="Proteomes" id="UP001525961"/>
    </source>
</evidence>
<sequence>MALNGALARLKNRKGKMTNPEVNPRWHNPRIKKYPQILAVMAIATACVTNHRKFPTAIAGV</sequence>
<organism evidence="2 3">
    <name type="scientific">Laspinema olomoucense D3b</name>
    <dbReference type="NCBI Taxonomy" id="2953688"/>
    <lineage>
        <taxon>Bacteria</taxon>
        <taxon>Bacillati</taxon>
        <taxon>Cyanobacteriota</taxon>
        <taxon>Cyanophyceae</taxon>
        <taxon>Oscillatoriophycideae</taxon>
        <taxon>Oscillatoriales</taxon>
        <taxon>Laspinemataceae</taxon>
        <taxon>Laspinema</taxon>
        <taxon>Laspinema olomoucense</taxon>
    </lineage>
</organism>
<gene>
    <name evidence="2" type="ORF">NG792_20845</name>
</gene>
<accession>A0ABT2NCG1</accession>
<evidence type="ECO:0000313" key="2">
    <source>
        <dbReference type="EMBL" id="MCT7980176.1"/>
    </source>
</evidence>
<proteinExistence type="predicted"/>
<evidence type="ECO:0000256" key="1">
    <source>
        <dbReference type="SAM" id="MobiDB-lite"/>
    </source>
</evidence>